<evidence type="ECO:0000313" key="3">
    <source>
        <dbReference type="EMBL" id="KEH33001.1"/>
    </source>
</evidence>
<organism evidence="2 5">
    <name type="scientific">Medicago truncatula</name>
    <name type="common">Barrel medic</name>
    <name type="synonym">Medicago tribuloides</name>
    <dbReference type="NCBI Taxonomy" id="3880"/>
    <lineage>
        <taxon>Eukaryota</taxon>
        <taxon>Viridiplantae</taxon>
        <taxon>Streptophyta</taxon>
        <taxon>Embryophyta</taxon>
        <taxon>Tracheophyta</taxon>
        <taxon>Spermatophyta</taxon>
        <taxon>Magnoliopsida</taxon>
        <taxon>eudicotyledons</taxon>
        <taxon>Gunneridae</taxon>
        <taxon>Pentapetalae</taxon>
        <taxon>rosids</taxon>
        <taxon>fabids</taxon>
        <taxon>Fabales</taxon>
        <taxon>Fabaceae</taxon>
        <taxon>Papilionoideae</taxon>
        <taxon>50 kb inversion clade</taxon>
        <taxon>NPAAA clade</taxon>
        <taxon>Hologalegina</taxon>
        <taxon>IRL clade</taxon>
        <taxon>Trifolieae</taxon>
        <taxon>Medicago</taxon>
    </lineage>
</organism>
<dbReference type="EMBL" id="CM001219">
    <property type="protein sequence ID" value="KEH33001.1"/>
    <property type="molecule type" value="Genomic_DNA"/>
</dbReference>
<keyword evidence="5" id="KW-1185">Reference proteome</keyword>
<sequence length="62" mass="6931">MTPNPRIRALDTTLEPPPTTQDHLQVTHRKGNIFKQKGTEALTAFEWLKHSSGPKPSPLLSN</sequence>
<gene>
    <name evidence="3" type="ordered locus">MTR_3g013805</name>
    <name evidence="2" type="ordered locus">MTR_8g069253</name>
</gene>
<dbReference type="HOGENOM" id="CLU_2907445_0_0_1"/>
<evidence type="ECO:0000313" key="2">
    <source>
        <dbReference type="EMBL" id="KEH20148.1"/>
    </source>
</evidence>
<protein>
    <submittedName>
        <fullName evidence="2 4">Uncharacterized protein</fullName>
    </submittedName>
</protein>
<accession>A0A072TTG2</accession>
<reference evidence="4" key="3">
    <citation type="submission" date="2015-04" db="UniProtKB">
        <authorList>
            <consortium name="EnsemblPlants"/>
        </authorList>
    </citation>
    <scope>IDENTIFICATION</scope>
    <source>
        <strain evidence="4">cv. Jemalong A17</strain>
    </source>
</reference>
<dbReference type="EnsemblPlants" id="KEH33001">
    <property type="protein sequence ID" value="KEH33001"/>
    <property type="gene ID" value="MTR_3g013805"/>
</dbReference>
<reference evidence="2 5" key="1">
    <citation type="journal article" date="2011" name="Nature">
        <title>The Medicago genome provides insight into the evolution of rhizobial symbioses.</title>
        <authorList>
            <person name="Young N.D."/>
            <person name="Debelle F."/>
            <person name="Oldroyd G.E."/>
            <person name="Geurts R."/>
            <person name="Cannon S.B."/>
            <person name="Udvardi M.K."/>
            <person name="Benedito V.A."/>
            <person name="Mayer K.F."/>
            <person name="Gouzy J."/>
            <person name="Schoof H."/>
            <person name="Van de Peer Y."/>
            <person name="Proost S."/>
            <person name="Cook D.R."/>
            <person name="Meyers B.C."/>
            <person name="Spannagl M."/>
            <person name="Cheung F."/>
            <person name="De Mita S."/>
            <person name="Krishnakumar V."/>
            <person name="Gundlach H."/>
            <person name="Zhou S."/>
            <person name="Mudge J."/>
            <person name="Bharti A.K."/>
            <person name="Murray J.D."/>
            <person name="Naoumkina M.A."/>
            <person name="Rosen B."/>
            <person name="Silverstein K.A."/>
            <person name="Tang H."/>
            <person name="Rombauts S."/>
            <person name="Zhao P.X."/>
            <person name="Zhou P."/>
            <person name="Barbe V."/>
            <person name="Bardou P."/>
            <person name="Bechner M."/>
            <person name="Bellec A."/>
            <person name="Berger A."/>
            <person name="Berges H."/>
            <person name="Bidwell S."/>
            <person name="Bisseling T."/>
            <person name="Choisne N."/>
            <person name="Couloux A."/>
            <person name="Denny R."/>
            <person name="Deshpande S."/>
            <person name="Dai X."/>
            <person name="Doyle J.J."/>
            <person name="Dudez A.M."/>
            <person name="Farmer A.D."/>
            <person name="Fouteau S."/>
            <person name="Franken C."/>
            <person name="Gibelin C."/>
            <person name="Gish J."/>
            <person name="Goldstein S."/>
            <person name="Gonzalez A.J."/>
            <person name="Green P.J."/>
            <person name="Hallab A."/>
            <person name="Hartog M."/>
            <person name="Hua A."/>
            <person name="Humphray S.J."/>
            <person name="Jeong D.H."/>
            <person name="Jing Y."/>
            <person name="Jocker A."/>
            <person name="Kenton S.M."/>
            <person name="Kim D.J."/>
            <person name="Klee K."/>
            <person name="Lai H."/>
            <person name="Lang C."/>
            <person name="Lin S."/>
            <person name="Macmil S.L."/>
            <person name="Magdelenat G."/>
            <person name="Matthews L."/>
            <person name="McCorrison J."/>
            <person name="Monaghan E.L."/>
            <person name="Mun J.H."/>
            <person name="Najar F.Z."/>
            <person name="Nicholson C."/>
            <person name="Noirot C."/>
            <person name="O'Bleness M."/>
            <person name="Paule C.R."/>
            <person name="Poulain J."/>
            <person name="Prion F."/>
            <person name="Qin B."/>
            <person name="Qu C."/>
            <person name="Retzel E.F."/>
            <person name="Riddle C."/>
            <person name="Sallet E."/>
            <person name="Samain S."/>
            <person name="Samson N."/>
            <person name="Sanders I."/>
            <person name="Saurat O."/>
            <person name="Scarpelli C."/>
            <person name="Schiex T."/>
            <person name="Segurens B."/>
            <person name="Severin A.J."/>
            <person name="Sherrier D.J."/>
            <person name="Shi R."/>
            <person name="Sims S."/>
            <person name="Singer S.R."/>
            <person name="Sinharoy S."/>
            <person name="Sterck L."/>
            <person name="Viollet A."/>
            <person name="Wang B.B."/>
            <person name="Wang K."/>
            <person name="Wang M."/>
            <person name="Wang X."/>
            <person name="Warfsmann J."/>
            <person name="Weissenbach J."/>
            <person name="White D.D."/>
            <person name="White J.D."/>
            <person name="Wiley G.B."/>
            <person name="Wincker P."/>
            <person name="Xing Y."/>
            <person name="Yang L."/>
            <person name="Yao Z."/>
            <person name="Ying F."/>
            <person name="Zhai J."/>
            <person name="Zhou L."/>
            <person name="Zuber A."/>
            <person name="Denarie J."/>
            <person name="Dixon R.A."/>
            <person name="May G.D."/>
            <person name="Schwartz D.C."/>
            <person name="Rogers J."/>
            <person name="Quetier F."/>
            <person name="Town C.D."/>
            <person name="Roe B.A."/>
        </authorList>
    </citation>
    <scope>NUCLEOTIDE SEQUENCE [LARGE SCALE GENOMIC DNA]</scope>
    <source>
        <strain evidence="2">A17</strain>
        <strain evidence="4 5">cv. Jemalong A17</strain>
    </source>
</reference>
<dbReference type="Proteomes" id="UP000002051">
    <property type="component" value="Chromosome 8"/>
</dbReference>
<evidence type="ECO:0000313" key="4">
    <source>
        <dbReference type="EnsemblPlants" id="KEH20148"/>
    </source>
</evidence>
<feature type="region of interest" description="Disordered" evidence="1">
    <location>
        <begin position="1"/>
        <end position="23"/>
    </location>
</feature>
<dbReference type="EnsemblPlants" id="KEH20148">
    <property type="protein sequence ID" value="KEH20148"/>
    <property type="gene ID" value="MTR_8g069253"/>
</dbReference>
<name>A0A072TTG2_MEDTR</name>
<reference evidence="2 5" key="2">
    <citation type="journal article" date="2014" name="BMC Genomics">
        <title>An improved genome release (version Mt4.0) for the model legume Medicago truncatula.</title>
        <authorList>
            <person name="Tang H."/>
            <person name="Krishnakumar V."/>
            <person name="Bidwell S."/>
            <person name="Rosen B."/>
            <person name="Chan A."/>
            <person name="Zhou S."/>
            <person name="Gentzbittel L."/>
            <person name="Childs K.L."/>
            <person name="Yandell M."/>
            <person name="Gundlach H."/>
            <person name="Mayer K.F."/>
            <person name="Schwartz D.C."/>
            <person name="Town C.D."/>
        </authorList>
    </citation>
    <scope>GENOME REANNOTATION</scope>
    <source>
        <strain evidence="2">A17</strain>
        <strain evidence="4 5">cv. Jemalong A17</strain>
    </source>
</reference>
<dbReference type="EMBL" id="CM001224">
    <property type="protein sequence ID" value="KEH20148.1"/>
    <property type="molecule type" value="Genomic_DNA"/>
</dbReference>
<proteinExistence type="predicted"/>
<evidence type="ECO:0000256" key="1">
    <source>
        <dbReference type="SAM" id="MobiDB-lite"/>
    </source>
</evidence>
<dbReference type="Proteomes" id="UP000002051">
    <property type="component" value="Chromosome 3"/>
</dbReference>
<dbReference type="AlphaFoldDB" id="A0A072TTG2"/>
<evidence type="ECO:0000313" key="5">
    <source>
        <dbReference type="Proteomes" id="UP000002051"/>
    </source>
</evidence>